<keyword evidence="6" id="KW-1185">Reference proteome</keyword>
<feature type="region of interest" description="Disordered" evidence="4">
    <location>
        <begin position="76"/>
        <end position="133"/>
    </location>
</feature>
<dbReference type="Pfam" id="PF00400">
    <property type="entry name" value="WD40"/>
    <property type="match status" value="2"/>
</dbReference>
<dbReference type="GeneID" id="25256119"/>
<dbReference type="SMART" id="SM00320">
    <property type="entry name" value="WD40"/>
    <property type="match status" value="7"/>
</dbReference>
<proteinExistence type="inferred from homology"/>
<name>U6L048_EIMTE</name>
<dbReference type="InterPro" id="IPR036322">
    <property type="entry name" value="WD40_repeat_dom_sf"/>
</dbReference>
<evidence type="ECO:0000256" key="1">
    <source>
        <dbReference type="ARBA" id="ARBA00007625"/>
    </source>
</evidence>
<accession>U6L048</accession>
<gene>
    <name evidence="5" type="ORF">ETH_00035390</name>
</gene>
<dbReference type="InterPro" id="IPR001680">
    <property type="entry name" value="WD40_rpt"/>
</dbReference>
<keyword evidence="3" id="KW-0677">Repeat</keyword>
<evidence type="ECO:0000313" key="5">
    <source>
        <dbReference type="EMBL" id="CDJ43576.1"/>
    </source>
</evidence>
<dbReference type="Proteomes" id="UP000030747">
    <property type="component" value="Unassembled WGS sequence"/>
</dbReference>
<evidence type="ECO:0000256" key="2">
    <source>
        <dbReference type="ARBA" id="ARBA00022574"/>
    </source>
</evidence>
<dbReference type="AlphaFoldDB" id="U6L048"/>
<feature type="compositionally biased region" description="Low complexity" evidence="4">
    <location>
        <begin position="106"/>
        <end position="127"/>
    </location>
</feature>
<comment type="similarity">
    <text evidence="1">Belongs to the WD repeat WDR55 family.</text>
</comment>
<evidence type="ECO:0000256" key="3">
    <source>
        <dbReference type="ARBA" id="ARBA00022737"/>
    </source>
</evidence>
<dbReference type="VEuPathDB" id="ToxoDB:ETH2_1260100"/>
<dbReference type="EMBL" id="HG675883">
    <property type="protein sequence ID" value="CDJ43576.1"/>
    <property type="molecule type" value="Genomic_DNA"/>
</dbReference>
<dbReference type="OrthoDB" id="2288928at2759"/>
<sequence>MASAGSKRPSPPSAAAAAAAVTAAADLECTDRCVCCSHVFDVSFHPKNPKVVAAALLNGAVEVHLLPDKLLLQQHLQQQQQQRDHQRDLKRQQRRKLRQQQKQQRKQQQQQQQLADSSSSSSSSSSESSDEEAPQRFLEADLECLDTRTQTLNPHKKSCRVLHFWKEGNAILSASADGRCCISDINSGVCSWRSLQSRTGFDALTPICCSTFAAADETGNISLWDERQKKPTKVFPPEMPGVSSLCYSSNLLLAAGCGYLGVFDLRKNVLKARSDEVDADFTSVLRAKGGSKVCCGCEEGEICIFSWGDFGDFRDRITDIRTEVNALAKFDEDTLLAGCGDGCVRVVQLHPNRLAGILAGHGRHDNPVERLALNSDKTLIATAAHDDRIRIHDATKVEFMKTKVVRRLKKSQQPRHDLRAGSDFFEDL</sequence>
<dbReference type="Gene3D" id="2.130.10.10">
    <property type="entry name" value="YVTN repeat-like/Quinoprotein amine dehydrogenase"/>
    <property type="match status" value="2"/>
</dbReference>
<dbReference type="SUPFAM" id="SSF50978">
    <property type="entry name" value="WD40 repeat-like"/>
    <property type="match status" value="1"/>
</dbReference>
<dbReference type="PANTHER" id="PTHR44019:SF20">
    <property type="entry name" value="WD REPEAT-CONTAINING PROTEIN 55"/>
    <property type="match status" value="1"/>
</dbReference>
<dbReference type="RefSeq" id="XP_013234326.1">
    <property type="nucleotide sequence ID" value="XM_013378872.1"/>
</dbReference>
<dbReference type="InterPro" id="IPR015943">
    <property type="entry name" value="WD40/YVTN_repeat-like_dom_sf"/>
</dbReference>
<feature type="compositionally biased region" description="Basic residues" evidence="4">
    <location>
        <begin position="92"/>
        <end position="105"/>
    </location>
</feature>
<protein>
    <submittedName>
        <fullName evidence="5">G-protein beta-subunit, putative</fullName>
    </submittedName>
</protein>
<evidence type="ECO:0000313" key="6">
    <source>
        <dbReference type="Proteomes" id="UP000030747"/>
    </source>
</evidence>
<evidence type="ECO:0000256" key="4">
    <source>
        <dbReference type="SAM" id="MobiDB-lite"/>
    </source>
</evidence>
<keyword evidence="2" id="KW-0853">WD repeat</keyword>
<dbReference type="VEuPathDB" id="ToxoDB:ETH_00035390"/>
<reference evidence="5" key="2">
    <citation type="submission" date="2013-10" db="EMBL/GenBank/DDBJ databases">
        <authorList>
            <person name="Aslett M."/>
        </authorList>
    </citation>
    <scope>NUCLEOTIDE SEQUENCE [LARGE SCALE GENOMIC DNA]</scope>
    <source>
        <strain evidence="5">Houghton</strain>
    </source>
</reference>
<organism evidence="5 6">
    <name type="scientific">Eimeria tenella</name>
    <name type="common">Coccidian parasite</name>
    <dbReference type="NCBI Taxonomy" id="5802"/>
    <lineage>
        <taxon>Eukaryota</taxon>
        <taxon>Sar</taxon>
        <taxon>Alveolata</taxon>
        <taxon>Apicomplexa</taxon>
        <taxon>Conoidasida</taxon>
        <taxon>Coccidia</taxon>
        <taxon>Eucoccidiorida</taxon>
        <taxon>Eimeriorina</taxon>
        <taxon>Eimeriidae</taxon>
        <taxon>Eimeria</taxon>
    </lineage>
</organism>
<dbReference type="PANTHER" id="PTHR44019">
    <property type="entry name" value="WD REPEAT-CONTAINING PROTEIN 55"/>
    <property type="match status" value="1"/>
</dbReference>
<feature type="compositionally biased region" description="Basic and acidic residues" evidence="4">
    <location>
        <begin position="82"/>
        <end position="91"/>
    </location>
</feature>
<dbReference type="OMA" id="ADGCIRM"/>
<reference evidence="5" key="1">
    <citation type="submission" date="2013-10" db="EMBL/GenBank/DDBJ databases">
        <title>Genomic analysis of the causative agents of coccidiosis in chickens.</title>
        <authorList>
            <person name="Reid A.J."/>
            <person name="Blake D."/>
            <person name="Billington K."/>
            <person name="Browne H."/>
            <person name="Dunn M."/>
            <person name="Hung S."/>
            <person name="Kawahara F."/>
            <person name="Miranda-Saavedra D."/>
            <person name="Mourier T."/>
            <person name="Nagra H."/>
            <person name="Otto T.D."/>
            <person name="Rawlings N."/>
            <person name="Sanchez A."/>
            <person name="Sanders M."/>
            <person name="Subramaniam C."/>
            <person name="Tay Y."/>
            <person name="Dear P."/>
            <person name="Doerig C."/>
            <person name="Gruber A."/>
            <person name="Parkinson J."/>
            <person name="Shirley M."/>
            <person name="Wan K.L."/>
            <person name="Berriman M."/>
            <person name="Tomley F."/>
            <person name="Pain A."/>
        </authorList>
    </citation>
    <scope>NUCLEOTIDE SEQUENCE [LARGE SCALE GENOMIC DNA]</scope>
    <source>
        <strain evidence="5">Houghton</strain>
    </source>
</reference>
<dbReference type="InterPro" id="IPR050505">
    <property type="entry name" value="WDR55/POC1"/>
</dbReference>